<organism evidence="1 2">
    <name type="scientific">Durusdinium trenchii</name>
    <dbReference type="NCBI Taxonomy" id="1381693"/>
    <lineage>
        <taxon>Eukaryota</taxon>
        <taxon>Sar</taxon>
        <taxon>Alveolata</taxon>
        <taxon>Dinophyceae</taxon>
        <taxon>Suessiales</taxon>
        <taxon>Symbiodiniaceae</taxon>
        <taxon>Durusdinium</taxon>
    </lineage>
</organism>
<evidence type="ECO:0000313" key="2">
    <source>
        <dbReference type="Proteomes" id="UP001642484"/>
    </source>
</evidence>
<gene>
    <name evidence="1" type="ORF">CCMP2556_LOCUS55384</name>
</gene>
<dbReference type="EMBL" id="CAXAMN010028950">
    <property type="protein sequence ID" value="CAK9118256.1"/>
    <property type="molecule type" value="Genomic_DNA"/>
</dbReference>
<protein>
    <recommendedName>
        <fullName evidence="3">Subtilisin</fullName>
    </recommendedName>
</protein>
<evidence type="ECO:0000313" key="1">
    <source>
        <dbReference type="EMBL" id="CAK9118256.1"/>
    </source>
</evidence>
<accession>A0ABP0T0N4</accession>
<keyword evidence="2" id="KW-1185">Reference proteome</keyword>
<reference evidence="1 2" key="1">
    <citation type="submission" date="2024-02" db="EMBL/GenBank/DDBJ databases">
        <authorList>
            <person name="Chen Y."/>
            <person name="Shah S."/>
            <person name="Dougan E. K."/>
            <person name="Thang M."/>
            <person name="Chan C."/>
        </authorList>
    </citation>
    <scope>NUCLEOTIDE SEQUENCE [LARGE SCALE GENOMIC DNA]</scope>
</reference>
<sequence>MSRESSEAAAGAVPVLGFHVRGVCHHSHGAGPTPTFVGAARLLKVSNYFQSNDCTGSSISSESVLQGACTPRSSDKEARQYFPLVGVCNNASTAAFLQRYISETPLYGSAEEFPTDVCLSNGEAESKVYSIHEEKVFRVTYGNNNCTGSAESVNDITSRASIFGVFLLGLCHREHRLELGRHPEQRWSQCLA</sequence>
<dbReference type="Proteomes" id="UP001642484">
    <property type="component" value="Unassembled WGS sequence"/>
</dbReference>
<comment type="caution">
    <text evidence="1">The sequence shown here is derived from an EMBL/GenBank/DDBJ whole genome shotgun (WGS) entry which is preliminary data.</text>
</comment>
<proteinExistence type="predicted"/>
<evidence type="ECO:0008006" key="3">
    <source>
        <dbReference type="Google" id="ProtNLM"/>
    </source>
</evidence>
<name>A0ABP0T0N4_9DINO</name>